<evidence type="ECO:0000313" key="15">
    <source>
        <dbReference type="EMBL" id="RUO67574.1"/>
    </source>
</evidence>
<evidence type="ECO:0000256" key="3">
    <source>
        <dbReference type="ARBA" id="ARBA00022500"/>
    </source>
</evidence>
<feature type="region of interest" description="Disordered" evidence="11">
    <location>
        <begin position="415"/>
        <end position="435"/>
    </location>
</feature>
<dbReference type="InterPro" id="IPR003660">
    <property type="entry name" value="HAMP_dom"/>
</dbReference>
<keyword evidence="5 12" id="KW-1133">Transmembrane helix</keyword>
<dbReference type="InterPro" id="IPR004090">
    <property type="entry name" value="Chemotax_Me-accpt_rcpt"/>
</dbReference>
<evidence type="ECO:0000313" key="16">
    <source>
        <dbReference type="Proteomes" id="UP000288361"/>
    </source>
</evidence>
<dbReference type="Pfam" id="PF02743">
    <property type="entry name" value="dCache_1"/>
    <property type="match status" value="1"/>
</dbReference>
<feature type="domain" description="Methyl-accepting transducer" evidence="13">
    <location>
        <begin position="365"/>
        <end position="601"/>
    </location>
</feature>
<dbReference type="CDD" id="cd12912">
    <property type="entry name" value="PDC2_MCP_like"/>
    <property type="match status" value="1"/>
</dbReference>
<gene>
    <name evidence="15" type="ORF">CWI73_01530</name>
</gene>
<dbReference type="SUPFAM" id="SSF58104">
    <property type="entry name" value="Methyl-accepting chemotaxis protein (MCP) signaling domain"/>
    <property type="match status" value="1"/>
</dbReference>
<dbReference type="SMART" id="SM00283">
    <property type="entry name" value="MA"/>
    <property type="match status" value="1"/>
</dbReference>
<proteinExistence type="inferred from homology"/>
<evidence type="ECO:0000256" key="1">
    <source>
        <dbReference type="ARBA" id="ARBA00004651"/>
    </source>
</evidence>
<dbReference type="InterPro" id="IPR033479">
    <property type="entry name" value="dCache_1"/>
</dbReference>
<evidence type="ECO:0000256" key="11">
    <source>
        <dbReference type="SAM" id="MobiDB-lite"/>
    </source>
</evidence>
<evidence type="ECO:0000256" key="5">
    <source>
        <dbReference type="ARBA" id="ARBA00022989"/>
    </source>
</evidence>
<accession>A0A432YW70</accession>
<evidence type="ECO:0000259" key="13">
    <source>
        <dbReference type="PROSITE" id="PS50111"/>
    </source>
</evidence>
<comment type="subcellular location">
    <subcellularLocation>
        <location evidence="1">Cell membrane</location>
        <topology evidence="1">Multi-pass membrane protein</topology>
    </subcellularLocation>
</comment>
<dbReference type="FunFam" id="1.10.287.950:FF:000001">
    <property type="entry name" value="Methyl-accepting chemotaxis sensory transducer"/>
    <property type="match status" value="1"/>
</dbReference>
<dbReference type="PROSITE" id="PS50111">
    <property type="entry name" value="CHEMOTAXIS_TRANSDUC_2"/>
    <property type="match status" value="1"/>
</dbReference>
<evidence type="ECO:0000256" key="9">
    <source>
        <dbReference type="PROSITE-ProRule" id="PRU00284"/>
    </source>
</evidence>
<evidence type="ECO:0000259" key="14">
    <source>
        <dbReference type="PROSITE" id="PS50885"/>
    </source>
</evidence>
<dbReference type="PRINTS" id="PR00260">
    <property type="entry name" value="CHEMTRNSDUCR"/>
</dbReference>
<feature type="transmembrane region" description="Helical" evidence="12">
    <location>
        <begin position="283"/>
        <end position="305"/>
    </location>
</feature>
<dbReference type="PANTHER" id="PTHR32089:SF120">
    <property type="entry name" value="METHYL-ACCEPTING CHEMOTAXIS PROTEIN TLPQ"/>
    <property type="match status" value="1"/>
</dbReference>
<dbReference type="Gene3D" id="1.10.287.950">
    <property type="entry name" value="Methyl-accepting chemotaxis protein"/>
    <property type="match status" value="1"/>
</dbReference>
<evidence type="ECO:0000256" key="6">
    <source>
        <dbReference type="ARBA" id="ARBA00023136"/>
    </source>
</evidence>
<keyword evidence="4 12" id="KW-0812">Transmembrane</keyword>
<dbReference type="Pfam" id="PF00672">
    <property type="entry name" value="HAMP"/>
    <property type="match status" value="1"/>
</dbReference>
<dbReference type="Gene3D" id="3.30.450.20">
    <property type="entry name" value="PAS domain"/>
    <property type="match status" value="1"/>
</dbReference>
<evidence type="ECO:0000256" key="8">
    <source>
        <dbReference type="ARBA" id="ARBA00029447"/>
    </source>
</evidence>
<dbReference type="CDD" id="cd11386">
    <property type="entry name" value="MCP_signal"/>
    <property type="match status" value="1"/>
</dbReference>
<dbReference type="AlphaFoldDB" id="A0A432YW70"/>
<dbReference type="EMBL" id="PIQA01000001">
    <property type="protein sequence ID" value="RUO67574.1"/>
    <property type="molecule type" value="Genomic_DNA"/>
</dbReference>
<dbReference type="PANTHER" id="PTHR32089">
    <property type="entry name" value="METHYL-ACCEPTING CHEMOTAXIS PROTEIN MCPB"/>
    <property type="match status" value="1"/>
</dbReference>
<protein>
    <recommendedName>
        <fullName evidence="17">Methyl-accepting chemotaxis protein</fullName>
    </recommendedName>
</protein>
<dbReference type="Proteomes" id="UP000288361">
    <property type="component" value="Unassembled WGS sequence"/>
</dbReference>
<keyword evidence="3" id="KW-0145">Chemotaxis</keyword>
<sequence>MNLQNKLTLSMAIALTTLLVIALGISTYMMRSLIEERVIEQELPATLGEIRGEISELINTPMLVSQEIANNQYLIDALKNDDSRQVQDEITQYLNRVYTNRNAVAAFAISNLSRNYYTADGILKQVSPSVERDQWFYDFVDSGDEQELNFDVDENSGTPTVFVNVRITDNGETLGIGGIGQSLKALQDAIANFQVGETGIAYLVDDSGNIQIHPSINDFRSLSSEVGSDVANQMLSNSDFEAGYSSHNGEDWIVASTDLPNTNWRIIIEMPESELYSGLNQTITAIVILSIVIGTAFVVGSWFYAKKIVRPIKYVAKNLNRMSNEGGDLTQRLDIDSNDEIGDLAKGFNAFVANLGSIITHVRNTAYEVNEKVTSIDKSMTQIDGLSNEQENKTDQVAVAMNEMETTVREIAENANQTASHASESRSTTEQNQEQLRQAVNTMHELSNSMQSAAQSVESLANDVESIVTVIDTIESISEQTNLLALNAAIESARAGEAGRGFAVVADEVRTLSQRTSQSTEEIRQKIIRLQEGSRNAVSAMEHNRKQAQSTSEKLSDADNKLNELVNLIQETADMSTQIATATEEQASVSQDVAANIQSIADFATQVSTAVRESHSECEQMSSLADSLRKQLEQFKT</sequence>
<keyword evidence="6 12" id="KW-0472">Membrane</keyword>
<evidence type="ECO:0000256" key="7">
    <source>
        <dbReference type="ARBA" id="ARBA00023224"/>
    </source>
</evidence>
<evidence type="ECO:0000256" key="2">
    <source>
        <dbReference type="ARBA" id="ARBA00022475"/>
    </source>
</evidence>
<dbReference type="Pfam" id="PF00015">
    <property type="entry name" value="MCPsignal"/>
    <property type="match status" value="1"/>
</dbReference>
<dbReference type="CDD" id="cd06225">
    <property type="entry name" value="HAMP"/>
    <property type="match status" value="1"/>
</dbReference>
<dbReference type="RefSeq" id="WP_126751238.1">
    <property type="nucleotide sequence ID" value="NZ_JBHUMT010000016.1"/>
</dbReference>
<organism evidence="15 16">
    <name type="scientific">Idiomarina piscisalsi</name>
    <dbReference type="NCBI Taxonomy" id="1096243"/>
    <lineage>
        <taxon>Bacteria</taxon>
        <taxon>Pseudomonadati</taxon>
        <taxon>Pseudomonadota</taxon>
        <taxon>Gammaproteobacteria</taxon>
        <taxon>Alteromonadales</taxon>
        <taxon>Idiomarinaceae</taxon>
        <taxon>Idiomarina</taxon>
    </lineage>
</organism>
<evidence type="ECO:0000256" key="10">
    <source>
        <dbReference type="SAM" id="Coils"/>
    </source>
</evidence>
<reference evidence="15 16" key="1">
    <citation type="journal article" date="2011" name="Front. Microbiol.">
        <title>Genomic signatures of strain selection and enhancement in Bacillus atrophaeus var. globigii, a historical biowarfare simulant.</title>
        <authorList>
            <person name="Gibbons H.S."/>
            <person name="Broomall S.M."/>
            <person name="McNew L.A."/>
            <person name="Daligault H."/>
            <person name="Chapman C."/>
            <person name="Bruce D."/>
            <person name="Karavis M."/>
            <person name="Krepps M."/>
            <person name="McGregor P.A."/>
            <person name="Hong C."/>
            <person name="Park K.H."/>
            <person name="Akmal A."/>
            <person name="Feldman A."/>
            <person name="Lin J.S."/>
            <person name="Chang W.E."/>
            <person name="Higgs B.W."/>
            <person name="Demirev P."/>
            <person name="Lindquist J."/>
            <person name="Liem A."/>
            <person name="Fochler E."/>
            <person name="Read T.D."/>
            <person name="Tapia R."/>
            <person name="Johnson S."/>
            <person name="Bishop-Lilly K.A."/>
            <person name="Detter C."/>
            <person name="Han C."/>
            <person name="Sozhamannan S."/>
            <person name="Rosenzweig C.N."/>
            <person name="Skowronski E.W."/>
        </authorList>
    </citation>
    <scope>NUCLEOTIDE SEQUENCE [LARGE SCALE GENOMIC DNA]</scope>
    <source>
        <strain evidence="15 16">TPS4-2</strain>
    </source>
</reference>
<dbReference type="SUPFAM" id="SSF103190">
    <property type="entry name" value="Sensory domain-like"/>
    <property type="match status" value="1"/>
</dbReference>
<name>A0A432YW70_9GAMM</name>
<comment type="caution">
    <text evidence="15">The sequence shown here is derived from an EMBL/GenBank/DDBJ whole genome shotgun (WGS) entry which is preliminary data.</text>
</comment>
<evidence type="ECO:0000256" key="12">
    <source>
        <dbReference type="SAM" id="Phobius"/>
    </source>
</evidence>
<evidence type="ECO:0008006" key="17">
    <source>
        <dbReference type="Google" id="ProtNLM"/>
    </source>
</evidence>
<dbReference type="InterPro" id="IPR004089">
    <property type="entry name" value="MCPsignal_dom"/>
</dbReference>
<feature type="domain" description="HAMP" evidence="14">
    <location>
        <begin position="306"/>
        <end position="360"/>
    </location>
</feature>
<keyword evidence="7 9" id="KW-0807">Transducer</keyword>
<comment type="similarity">
    <text evidence="8">Belongs to the methyl-accepting chemotaxis (MCP) protein family.</text>
</comment>
<dbReference type="SMART" id="SM00304">
    <property type="entry name" value="HAMP"/>
    <property type="match status" value="1"/>
</dbReference>
<keyword evidence="10" id="KW-0175">Coiled coil</keyword>
<dbReference type="GO" id="GO:0004888">
    <property type="term" value="F:transmembrane signaling receptor activity"/>
    <property type="evidence" value="ECO:0007669"/>
    <property type="project" value="InterPro"/>
</dbReference>
<dbReference type="PROSITE" id="PS50885">
    <property type="entry name" value="HAMP"/>
    <property type="match status" value="1"/>
</dbReference>
<dbReference type="InterPro" id="IPR029151">
    <property type="entry name" value="Sensor-like_sf"/>
</dbReference>
<dbReference type="GO" id="GO:0006935">
    <property type="term" value="P:chemotaxis"/>
    <property type="evidence" value="ECO:0007669"/>
    <property type="project" value="UniProtKB-KW"/>
</dbReference>
<evidence type="ECO:0000256" key="4">
    <source>
        <dbReference type="ARBA" id="ARBA00022692"/>
    </source>
</evidence>
<feature type="coiled-coil region" evidence="10">
    <location>
        <begin position="548"/>
        <end position="575"/>
    </location>
</feature>
<dbReference type="GO" id="GO:0007165">
    <property type="term" value="P:signal transduction"/>
    <property type="evidence" value="ECO:0007669"/>
    <property type="project" value="UniProtKB-KW"/>
</dbReference>
<keyword evidence="2" id="KW-1003">Cell membrane</keyword>
<dbReference type="GO" id="GO:0005886">
    <property type="term" value="C:plasma membrane"/>
    <property type="evidence" value="ECO:0007669"/>
    <property type="project" value="UniProtKB-SubCell"/>
</dbReference>